<feature type="domain" description="HTH gntR-type" evidence="5">
    <location>
        <begin position="1"/>
        <end position="68"/>
    </location>
</feature>
<feature type="region of interest" description="Disordered" evidence="4">
    <location>
        <begin position="65"/>
        <end position="86"/>
    </location>
</feature>
<evidence type="ECO:0000259" key="5">
    <source>
        <dbReference type="PROSITE" id="PS50949"/>
    </source>
</evidence>
<dbReference type="Pfam" id="PF00392">
    <property type="entry name" value="GntR"/>
    <property type="match status" value="1"/>
</dbReference>
<sequence>MVSKRVQEQLEQRIAEGAWQPGESLPSAQQLAEDLKVSRVTVQKALTALARDGLILTRAGKPAVLTGARPDPAARQPGRQPQPLPEEGAVDVLERRLGRAVRSGRLRVDVLSATSETFVTALQRQLLGLRARRGPVLEEFRVRLLFCDFSGLPTFPRVLGDPDDHRPIARLRRIGQDQVTVLRSAAMSLHTFRLVAGEPLIEARTLPFPPMSQLYLVNDGEVVEGRYELRERQVEVGGHQRTQADLTGLSTPLFVRTRHALPNHVDSAYVDAAQASFDSWWSQGDPYGISLDR</sequence>
<keyword evidence="3" id="KW-0804">Transcription</keyword>
<keyword evidence="7" id="KW-1185">Reference proteome</keyword>
<proteinExistence type="predicted"/>
<dbReference type="SUPFAM" id="SSF46785">
    <property type="entry name" value="Winged helix' DNA-binding domain"/>
    <property type="match status" value="1"/>
</dbReference>
<evidence type="ECO:0000256" key="1">
    <source>
        <dbReference type="ARBA" id="ARBA00023015"/>
    </source>
</evidence>
<dbReference type="InterPro" id="IPR036388">
    <property type="entry name" value="WH-like_DNA-bd_sf"/>
</dbReference>
<dbReference type="Proteomes" id="UP000657385">
    <property type="component" value="Unassembled WGS sequence"/>
</dbReference>
<dbReference type="PANTHER" id="PTHR44846">
    <property type="entry name" value="MANNOSYL-D-GLYCERATE TRANSPORT/METABOLISM SYSTEM REPRESSOR MNGR-RELATED"/>
    <property type="match status" value="1"/>
</dbReference>
<keyword evidence="2" id="KW-0238">DNA-binding</keyword>
<evidence type="ECO:0000256" key="4">
    <source>
        <dbReference type="SAM" id="MobiDB-lite"/>
    </source>
</evidence>
<evidence type="ECO:0000256" key="3">
    <source>
        <dbReference type="ARBA" id="ARBA00023163"/>
    </source>
</evidence>
<keyword evidence="1" id="KW-0805">Transcription regulation</keyword>
<dbReference type="InterPro" id="IPR036390">
    <property type="entry name" value="WH_DNA-bd_sf"/>
</dbReference>
<protein>
    <submittedName>
        <fullName evidence="6">Winged helix-turn-helix transcriptional regulator</fullName>
    </submittedName>
</protein>
<gene>
    <name evidence="6" type="ORF">I2501_06970</name>
</gene>
<dbReference type="EMBL" id="JADPRT010000002">
    <property type="protein sequence ID" value="MBF9067780.1"/>
    <property type="molecule type" value="Genomic_DNA"/>
</dbReference>
<dbReference type="PRINTS" id="PR00035">
    <property type="entry name" value="HTHGNTR"/>
</dbReference>
<comment type="caution">
    <text evidence="6">The sequence shown here is derived from an EMBL/GenBank/DDBJ whole genome shotgun (WGS) entry which is preliminary data.</text>
</comment>
<evidence type="ECO:0000256" key="2">
    <source>
        <dbReference type="ARBA" id="ARBA00023125"/>
    </source>
</evidence>
<dbReference type="GO" id="GO:0003677">
    <property type="term" value="F:DNA binding"/>
    <property type="evidence" value="ECO:0007669"/>
    <property type="project" value="UniProtKB-KW"/>
</dbReference>
<reference evidence="6" key="1">
    <citation type="submission" date="2020-11" db="EMBL/GenBank/DDBJ databases">
        <title>Isolation and identification of active actinomycetes.</title>
        <authorList>
            <person name="Yu B."/>
        </authorList>
    </citation>
    <scope>NUCLEOTIDE SEQUENCE</scope>
    <source>
        <strain evidence="6">NEAU-YB345</strain>
    </source>
</reference>
<dbReference type="SMART" id="SM00345">
    <property type="entry name" value="HTH_GNTR"/>
    <property type="match status" value="1"/>
</dbReference>
<accession>A0A931AYB3</accession>
<dbReference type="Gene3D" id="1.10.10.10">
    <property type="entry name" value="Winged helix-like DNA-binding domain superfamily/Winged helix DNA-binding domain"/>
    <property type="match status" value="1"/>
</dbReference>
<organism evidence="6 7">
    <name type="scientific">Streptacidiphilus fuscans</name>
    <dbReference type="NCBI Taxonomy" id="2789292"/>
    <lineage>
        <taxon>Bacteria</taxon>
        <taxon>Bacillati</taxon>
        <taxon>Actinomycetota</taxon>
        <taxon>Actinomycetes</taxon>
        <taxon>Kitasatosporales</taxon>
        <taxon>Streptomycetaceae</taxon>
        <taxon>Streptacidiphilus</taxon>
    </lineage>
</organism>
<evidence type="ECO:0000313" key="6">
    <source>
        <dbReference type="EMBL" id="MBF9067780.1"/>
    </source>
</evidence>
<evidence type="ECO:0000313" key="7">
    <source>
        <dbReference type="Proteomes" id="UP000657385"/>
    </source>
</evidence>
<dbReference type="InterPro" id="IPR050679">
    <property type="entry name" value="Bact_HTH_transcr_reg"/>
</dbReference>
<dbReference type="RefSeq" id="WP_196192921.1">
    <property type="nucleotide sequence ID" value="NZ_JADPRT010000002.1"/>
</dbReference>
<feature type="compositionally biased region" description="Low complexity" evidence="4">
    <location>
        <begin position="67"/>
        <end position="86"/>
    </location>
</feature>
<dbReference type="InterPro" id="IPR000524">
    <property type="entry name" value="Tscrpt_reg_HTH_GntR"/>
</dbReference>
<name>A0A931AYB3_9ACTN</name>
<dbReference type="CDD" id="cd07377">
    <property type="entry name" value="WHTH_GntR"/>
    <property type="match status" value="1"/>
</dbReference>
<dbReference type="PROSITE" id="PS50949">
    <property type="entry name" value="HTH_GNTR"/>
    <property type="match status" value="1"/>
</dbReference>
<dbReference type="AlphaFoldDB" id="A0A931AYB3"/>
<dbReference type="GO" id="GO:0003700">
    <property type="term" value="F:DNA-binding transcription factor activity"/>
    <property type="evidence" value="ECO:0007669"/>
    <property type="project" value="InterPro"/>
</dbReference>